<dbReference type="GO" id="GO:0015031">
    <property type="term" value="P:protein transport"/>
    <property type="evidence" value="ECO:0007669"/>
    <property type="project" value="UniProtKB-KW"/>
</dbReference>
<feature type="domain" description="Exocyst complex subunit Exo70 C-terminal" evidence="5">
    <location>
        <begin position="247"/>
        <end position="611"/>
    </location>
</feature>
<evidence type="ECO:0000259" key="5">
    <source>
        <dbReference type="Pfam" id="PF03081"/>
    </source>
</evidence>
<evidence type="ECO:0000313" key="7">
    <source>
        <dbReference type="RefSeq" id="XP_016461722.1"/>
    </source>
</evidence>
<keyword evidence="3" id="KW-0653">Protein transport</keyword>
<dbReference type="GO" id="GO:0000145">
    <property type="term" value="C:exocyst"/>
    <property type="evidence" value="ECO:0000318"/>
    <property type="project" value="GO_Central"/>
</dbReference>
<dbReference type="InterPro" id="IPR016159">
    <property type="entry name" value="Cullin_repeat-like_dom_sf"/>
</dbReference>
<feature type="region of interest" description="Disordered" evidence="4">
    <location>
        <begin position="1"/>
        <end position="44"/>
    </location>
</feature>
<dbReference type="SUPFAM" id="SSF74788">
    <property type="entry name" value="Cullin repeat-like"/>
    <property type="match status" value="1"/>
</dbReference>
<reference evidence="6" key="1">
    <citation type="journal article" date="2014" name="Nat. Commun.">
        <title>The tobacco genome sequence and its comparison with those of tomato and potato.</title>
        <authorList>
            <person name="Sierro N."/>
            <person name="Battey J.N."/>
            <person name="Ouadi S."/>
            <person name="Bakaher N."/>
            <person name="Bovet L."/>
            <person name="Willig A."/>
            <person name="Goepfert S."/>
            <person name="Peitsch M.C."/>
            <person name="Ivanov N.V."/>
        </authorList>
    </citation>
    <scope>NUCLEOTIDE SEQUENCE [LARGE SCALE GENOMIC DNA]</scope>
</reference>
<keyword evidence="3" id="KW-0268">Exocytosis</keyword>
<dbReference type="PANTHER" id="PTHR12542:SF122">
    <property type="entry name" value="EXOCYST SUBUNIT EXO70 FAMILY PROTEIN"/>
    <property type="match status" value="1"/>
</dbReference>
<dbReference type="Proteomes" id="UP000790787">
    <property type="component" value="Chromosome 2"/>
</dbReference>
<evidence type="ECO:0000256" key="2">
    <source>
        <dbReference type="ARBA" id="ARBA00022448"/>
    </source>
</evidence>
<name>A0A1S3ZBW4_TOBAC</name>
<reference evidence="7" key="2">
    <citation type="submission" date="2025-08" db="UniProtKB">
        <authorList>
            <consortium name="RefSeq"/>
        </authorList>
    </citation>
    <scope>IDENTIFICATION</scope>
    <source>
        <tissue evidence="7">Leaf</tissue>
    </source>
</reference>
<dbReference type="STRING" id="4097.A0A1S3ZBW4"/>
<feature type="compositionally biased region" description="Low complexity" evidence="4">
    <location>
        <begin position="18"/>
        <end position="44"/>
    </location>
</feature>
<dbReference type="KEGG" id="nta:107785016"/>
<dbReference type="Pfam" id="PF03081">
    <property type="entry name" value="Exo70_C"/>
    <property type="match status" value="1"/>
</dbReference>
<keyword evidence="2 3" id="KW-0813">Transport</keyword>
<protein>
    <recommendedName>
        <fullName evidence="3">Exocyst subunit Exo70 family protein</fullName>
    </recommendedName>
</protein>
<dbReference type="OMA" id="ADIFANW"/>
<comment type="similarity">
    <text evidence="1 3">Belongs to the EXO70 family.</text>
</comment>
<comment type="function">
    <text evidence="3">Component of the exocyst complex.</text>
</comment>
<dbReference type="InterPro" id="IPR046364">
    <property type="entry name" value="Exo70_C"/>
</dbReference>
<dbReference type="FunFam" id="1.20.1280.170:FF:000003">
    <property type="entry name" value="Exocyst subunit Exo70 family protein"/>
    <property type="match status" value="1"/>
</dbReference>
<evidence type="ECO:0000256" key="3">
    <source>
        <dbReference type="RuleBase" id="RU365026"/>
    </source>
</evidence>
<dbReference type="Gene3D" id="1.20.1280.170">
    <property type="entry name" value="Exocyst complex component Exo70"/>
    <property type="match status" value="1"/>
</dbReference>
<dbReference type="OrthoDB" id="1922221at2759"/>
<dbReference type="GO" id="GO:0005546">
    <property type="term" value="F:phosphatidylinositol-4,5-bisphosphate binding"/>
    <property type="evidence" value="ECO:0007669"/>
    <property type="project" value="InterPro"/>
</dbReference>
<organism evidence="6 7">
    <name type="scientific">Nicotiana tabacum</name>
    <name type="common">Common tobacco</name>
    <dbReference type="NCBI Taxonomy" id="4097"/>
    <lineage>
        <taxon>Eukaryota</taxon>
        <taxon>Viridiplantae</taxon>
        <taxon>Streptophyta</taxon>
        <taxon>Embryophyta</taxon>
        <taxon>Tracheophyta</taxon>
        <taxon>Spermatophyta</taxon>
        <taxon>Magnoliopsida</taxon>
        <taxon>eudicotyledons</taxon>
        <taxon>Gunneridae</taxon>
        <taxon>Pentapetalae</taxon>
        <taxon>asterids</taxon>
        <taxon>lamiids</taxon>
        <taxon>Solanales</taxon>
        <taxon>Solanaceae</taxon>
        <taxon>Nicotianoideae</taxon>
        <taxon>Nicotianeae</taxon>
        <taxon>Nicotiana</taxon>
    </lineage>
</organism>
<dbReference type="RefSeq" id="XP_016461722.1">
    <property type="nucleotide sequence ID" value="XM_016606236.1"/>
</dbReference>
<proteinExistence type="inferred from homology"/>
<dbReference type="PANTHER" id="PTHR12542">
    <property type="entry name" value="EXOCYST COMPLEX PROTEIN EXO70"/>
    <property type="match status" value="1"/>
</dbReference>
<accession>A0A1S3ZBW4</accession>
<dbReference type="PaxDb" id="4097-A0A1S3ZBW4"/>
<dbReference type="RefSeq" id="XP_016461722.1">
    <property type="nucleotide sequence ID" value="XM_016606236.2"/>
</dbReference>
<evidence type="ECO:0000256" key="4">
    <source>
        <dbReference type="SAM" id="MobiDB-lite"/>
    </source>
</evidence>
<dbReference type="Pfam" id="PF20669">
    <property type="entry name" value="Exo70_N"/>
    <property type="match status" value="1"/>
</dbReference>
<gene>
    <name evidence="7" type="primary">LOC107785016</name>
</gene>
<dbReference type="GO" id="GO:0006887">
    <property type="term" value="P:exocytosis"/>
    <property type="evidence" value="ECO:0000318"/>
    <property type="project" value="GO_Central"/>
</dbReference>
<dbReference type="GeneID" id="107785016"/>
<dbReference type="AlphaFoldDB" id="A0A1S3ZBW4"/>
<sequence>MRRKNMRNLCCSPKRSTTDSTSPSTSQFSSPSRFSFSPSRPSFSDSVMDRTLEMAEPMIMKWDPNTTTFAKVTSLFYENRREAKDFIKCVYNLQKAMHFHSTENSKSDKLVRAQSLMQIAVKRLQKEFYQILSMNKAHLDPESISTVSSRTSTVSSTSDFNVAEDDDRVIGGESISEVEDFSSVVMADLRLIAECMISSGYGKECVKIYKVIRKSIIDEAIYRLGVEKLSSTQVHKMDWEVLDLKIKDWLNAVNIAMKTLFNGERILCDHVFASNDAIRESCFTEISKDGAMILFSFPENLSKNSKNIKSPEKVFRLLDMYTTIVEHWPEIEAIFSSDSEYVIRSQALTSLVKLGESIRTALVEFETALQKESSKTPVAGGGVHHLTIDVMNYIILLADFSNVLSDILAEAPPPAKVSLPESYFGISDSNESPAPAISLRFAWLILILLCKLDSKAKHYKDVFLAYLFLANNLQYIVVKVRTSNLKYLLGENWIAKLEEKVKQFASNYERLGWSHVIESLPQEPSTAMAPHQVKGIFKRFNSSFAEAHRKHSICVVPDSKLRDDLKISIGRKILPVYREFYNKYRDAIVKERHSAHVIRFAPEDVAHRLSDLFFELIIESESSSSFEFSPSHTHHGCEEEDF</sequence>
<evidence type="ECO:0000313" key="6">
    <source>
        <dbReference type="Proteomes" id="UP000790787"/>
    </source>
</evidence>
<evidence type="ECO:0000256" key="1">
    <source>
        <dbReference type="ARBA" id="ARBA00006756"/>
    </source>
</evidence>
<keyword evidence="6" id="KW-1185">Reference proteome</keyword>
<dbReference type="InterPro" id="IPR004140">
    <property type="entry name" value="Exo70"/>
</dbReference>